<accession>A0ABW4HUC5</accession>
<evidence type="ECO:0000313" key="2">
    <source>
        <dbReference type="EMBL" id="MFD1608657.1"/>
    </source>
</evidence>
<dbReference type="InterPro" id="IPR050696">
    <property type="entry name" value="FtsA/MreB"/>
</dbReference>
<dbReference type="Gene3D" id="3.30.420.40">
    <property type="match status" value="1"/>
</dbReference>
<dbReference type="RefSeq" id="WP_379598035.1">
    <property type="nucleotide sequence ID" value="NZ_JBHUDE010000124.1"/>
</dbReference>
<feature type="domain" description="SHS2" evidence="1">
    <location>
        <begin position="1"/>
        <end position="120"/>
    </location>
</feature>
<dbReference type="PANTHER" id="PTHR32432">
    <property type="entry name" value="CELL DIVISION PROTEIN FTSA-RELATED"/>
    <property type="match status" value="1"/>
</dbReference>
<dbReference type="Proteomes" id="UP001597221">
    <property type="component" value="Unassembled WGS sequence"/>
</dbReference>
<dbReference type="PANTHER" id="PTHR32432:SF3">
    <property type="entry name" value="ETHANOLAMINE UTILIZATION PROTEIN EUTJ"/>
    <property type="match status" value="1"/>
</dbReference>
<dbReference type="SUPFAM" id="SSF53067">
    <property type="entry name" value="Actin-like ATPase domain"/>
    <property type="match status" value="2"/>
</dbReference>
<keyword evidence="2" id="KW-0132">Cell division</keyword>
<keyword evidence="2" id="KW-0131">Cell cycle</keyword>
<evidence type="ECO:0000313" key="3">
    <source>
        <dbReference type="Proteomes" id="UP001597221"/>
    </source>
</evidence>
<sequence>MKTIEARASVNLLEYPIQTNEDVKHLELSALQVAQEKLKADEMNDGSNHYHCVGYSLLYYQLDNERIGSLIEQKGNEASADIIATFLPKVVVESLLTAVTKADLEVEAMTLEPIAALNVLIPESMRRLNVVLIDIGAGTSDIAITDKGTVVSYGMVPVAGDEITEAISDSYLLDFPVAEKVKREIVMEKTAEIEDILGFSTTITYEELIIEIEQQVDHLARTIAGEIKKLNIKSPRAVMLVGGGSLTPNISDKLSGELDLPLNRIAIRGVDAIQQLEASDNLPAGPTFVTPIGIAITAKERPVHYISVIVNGEDVRLFEVNELTVGDCLVQAGYELRRFYGKPGLAVIITLNGKEITISGEYGKPPVIYLNHAPATVHDQVKHGDTIKIERGHDGENAEISLAELVGREEMFQVQYNGKLYDMGTSFLVNGTMQPSTYRVKDRDNIRWRQEISIKDFLTKYFPNQNIEPSFPIIIDQRKINLPMSGTSFLVNNEKANVNTTLQHGDEIKIIPSITPTVEDVVNMLGQPYWQEIEVAFNKEKITLKKPAYQILRKQDVLKYDSKLYPNDRLTMKNINNQTFLFQDVFRYVDVDLTNVNGNFTIFRNEEKAGFDTMIQNGDRLAIIWSEVSV</sequence>
<dbReference type="EMBL" id="JBHUDE010000124">
    <property type="protein sequence ID" value="MFD1608657.1"/>
    <property type="molecule type" value="Genomic_DNA"/>
</dbReference>
<reference evidence="3" key="1">
    <citation type="journal article" date="2019" name="Int. J. Syst. Evol. Microbiol.">
        <title>The Global Catalogue of Microorganisms (GCM) 10K type strain sequencing project: providing services to taxonomists for standard genome sequencing and annotation.</title>
        <authorList>
            <consortium name="The Broad Institute Genomics Platform"/>
            <consortium name="The Broad Institute Genome Sequencing Center for Infectious Disease"/>
            <person name="Wu L."/>
            <person name="Ma J."/>
        </authorList>
    </citation>
    <scope>NUCLEOTIDE SEQUENCE [LARGE SCALE GENOMIC DNA]</scope>
    <source>
        <strain evidence="3">CGMCC 1.12376</strain>
    </source>
</reference>
<organism evidence="2 3">
    <name type="scientific">Oceanobacillus luteolus</name>
    <dbReference type="NCBI Taxonomy" id="1274358"/>
    <lineage>
        <taxon>Bacteria</taxon>
        <taxon>Bacillati</taxon>
        <taxon>Bacillota</taxon>
        <taxon>Bacilli</taxon>
        <taxon>Bacillales</taxon>
        <taxon>Bacillaceae</taxon>
        <taxon>Oceanobacillus</taxon>
    </lineage>
</organism>
<dbReference type="CDD" id="cd24004">
    <property type="entry name" value="ASKHA_NBD_PilM-like"/>
    <property type="match status" value="1"/>
</dbReference>
<gene>
    <name evidence="2" type="ORF">ACFSBH_13580</name>
</gene>
<dbReference type="InterPro" id="IPR043129">
    <property type="entry name" value="ATPase_NBD"/>
</dbReference>
<keyword evidence="3" id="KW-1185">Reference proteome</keyword>
<dbReference type="SMART" id="SM00842">
    <property type="entry name" value="FtsA"/>
    <property type="match status" value="1"/>
</dbReference>
<dbReference type="Pfam" id="PF14450">
    <property type="entry name" value="FtsA"/>
    <property type="match status" value="1"/>
</dbReference>
<evidence type="ECO:0000259" key="1">
    <source>
        <dbReference type="SMART" id="SM00842"/>
    </source>
</evidence>
<protein>
    <submittedName>
        <fullName evidence="2">Cell division FtsA domain-containing protein</fullName>
    </submittedName>
</protein>
<proteinExistence type="predicted"/>
<dbReference type="GO" id="GO:0051301">
    <property type="term" value="P:cell division"/>
    <property type="evidence" value="ECO:0007669"/>
    <property type="project" value="UniProtKB-KW"/>
</dbReference>
<comment type="caution">
    <text evidence="2">The sequence shown here is derived from an EMBL/GenBank/DDBJ whole genome shotgun (WGS) entry which is preliminary data.</text>
</comment>
<dbReference type="InterPro" id="IPR003494">
    <property type="entry name" value="SHS2_FtsA"/>
</dbReference>
<name>A0ABW4HUC5_9BACI</name>